<comment type="caution">
    <text evidence="1">The sequence shown here is derived from an EMBL/GenBank/DDBJ whole genome shotgun (WGS) entry which is preliminary data.</text>
</comment>
<keyword evidence="2" id="KW-1185">Reference proteome</keyword>
<name>A0ABR8E407_9NOSO</name>
<proteinExistence type="predicted"/>
<reference evidence="1 2" key="1">
    <citation type="journal article" date="2020" name="ISME J.">
        <title>Comparative genomics reveals insights into cyanobacterial evolution and habitat adaptation.</title>
        <authorList>
            <person name="Chen M.Y."/>
            <person name="Teng W.K."/>
            <person name="Zhao L."/>
            <person name="Hu C.X."/>
            <person name="Zhou Y.K."/>
            <person name="Han B.P."/>
            <person name="Song L.R."/>
            <person name="Shu W.S."/>
        </authorList>
    </citation>
    <scope>NUCLEOTIDE SEQUENCE [LARGE SCALE GENOMIC DNA]</scope>
    <source>
        <strain evidence="1 2">FACHB-838</strain>
    </source>
</reference>
<dbReference type="Proteomes" id="UP000623440">
    <property type="component" value="Unassembled WGS sequence"/>
</dbReference>
<gene>
    <name evidence="1" type="ORF">H6G97_45295</name>
</gene>
<organism evidence="1 2">
    <name type="scientific">Nostoc flagelliforme FACHB-838</name>
    <dbReference type="NCBI Taxonomy" id="2692904"/>
    <lineage>
        <taxon>Bacteria</taxon>
        <taxon>Bacillati</taxon>
        <taxon>Cyanobacteriota</taxon>
        <taxon>Cyanophyceae</taxon>
        <taxon>Nostocales</taxon>
        <taxon>Nostocaceae</taxon>
        <taxon>Nostoc</taxon>
    </lineage>
</organism>
<dbReference type="EMBL" id="JACJSI010000397">
    <property type="protein sequence ID" value="MBD2536148.1"/>
    <property type="molecule type" value="Genomic_DNA"/>
</dbReference>
<dbReference type="RefSeq" id="WP_190946906.1">
    <property type="nucleotide sequence ID" value="NZ_JACJSI010000397.1"/>
</dbReference>
<accession>A0ABR8E407</accession>
<evidence type="ECO:0000313" key="2">
    <source>
        <dbReference type="Proteomes" id="UP000623440"/>
    </source>
</evidence>
<protein>
    <submittedName>
        <fullName evidence="1">Uncharacterized protein</fullName>
    </submittedName>
</protein>
<evidence type="ECO:0000313" key="1">
    <source>
        <dbReference type="EMBL" id="MBD2536148.1"/>
    </source>
</evidence>
<sequence>MTTDLVTYYGQTPIIDQLVDKYGMYLEKLDREDKLLLRMALANYVFMQEHSPDKYTVEMALEDVLSDPGFIKENWCNICSVLNGLTTLEAETILEALQHQIRWGNAQKLAS</sequence>